<dbReference type="RefSeq" id="WP_187716605.1">
    <property type="nucleotide sequence ID" value="NZ_JACTAH010000001.1"/>
</dbReference>
<evidence type="ECO:0000256" key="1">
    <source>
        <dbReference type="SAM" id="Phobius"/>
    </source>
</evidence>
<feature type="transmembrane region" description="Helical" evidence="1">
    <location>
        <begin position="37"/>
        <end position="60"/>
    </location>
</feature>
<gene>
    <name evidence="2" type="ORF">IFO67_02675</name>
</gene>
<protein>
    <submittedName>
        <fullName evidence="2">Uncharacterized protein</fullName>
    </submittedName>
</protein>
<comment type="caution">
    <text evidence="2">The sequence shown here is derived from an EMBL/GenBank/DDBJ whole genome shotgun (WGS) entry which is preliminary data.</text>
</comment>
<organism evidence="2 3">
    <name type="scientific">Thauera sedimentorum</name>
    <dbReference type="NCBI Taxonomy" id="2767595"/>
    <lineage>
        <taxon>Bacteria</taxon>
        <taxon>Pseudomonadati</taxon>
        <taxon>Pseudomonadota</taxon>
        <taxon>Betaproteobacteria</taxon>
        <taxon>Rhodocyclales</taxon>
        <taxon>Zoogloeaceae</taxon>
        <taxon>Thauera</taxon>
    </lineage>
</organism>
<sequence>MRLSRLFQPRNPLFWLMIAFNLLSSVLAWVLRTWPLTTAASLVVGLFALANALAGIVLALRLMRMPDGES</sequence>
<evidence type="ECO:0000313" key="2">
    <source>
        <dbReference type="EMBL" id="MBD8501777.1"/>
    </source>
</evidence>
<name>A0ABR9B679_9RHOO</name>
<evidence type="ECO:0000313" key="3">
    <source>
        <dbReference type="Proteomes" id="UP000603602"/>
    </source>
</evidence>
<keyword evidence="3" id="KW-1185">Reference proteome</keyword>
<accession>A0ABR9B679</accession>
<proteinExistence type="predicted"/>
<keyword evidence="1" id="KW-1133">Transmembrane helix</keyword>
<dbReference type="EMBL" id="JACYTO010000001">
    <property type="protein sequence ID" value="MBD8501777.1"/>
    <property type="molecule type" value="Genomic_DNA"/>
</dbReference>
<keyword evidence="1" id="KW-0472">Membrane</keyword>
<reference evidence="3" key="1">
    <citation type="submission" date="2023-07" db="EMBL/GenBank/DDBJ databases">
        <title>Thauera sp. CAU 1555 isolated from sand of Yaerae Beach.</title>
        <authorList>
            <person name="Kim W."/>
        </authorList>
    </citation>
    <scope>NUCLEOTIDE SEQUENCE [LARGE SCALE GENOMIC DNA]</scope>
    <source>
        <strain evidence="3">CAU 1555</strain>
    </source>
</reference>
<keyword evidence="1" id="KW-0812">Transmembrane</keyword>
<dbReference type="Proteomes" id="UP000603602">
    <property type="component" value="Unassembled WGS sequence"/>
</dbReference>
<feature type="transmembrane region" description="Helical" evidence="1">
    <location>
        <begin position="12"/>
        <end position="31"/>
    </location>
</feature>